<dbReference type="Proteomes" id="UP001054837">
    <property type="component" value="Unassembled WGS sequence"/>
</dbReference>
<protein>
    <submittedName>
        <fullName evidence="2">Uncharacterized protein</fullName>
    </submittedName>
</protein>
<feature type="region of interest" description="Disordered" evidence="1">
    <location>
        <begin position="1"/>
        <end position="32"/>
    </location>
</feature>
<feature type="compositionally biased region" description="Polar residues" evidence="1">
    <location>
        <begin position="1"/>
        <end position="18"/>
    </location>
</feature>
<keyword evidence="3" id="KW-1185">Reference proteome</keyword>
<dbReference type="EMBL" id="BPLQ01013725">
    <property type="protein sequence ID" value="GIY74265.1"/>
    <property type="molecule type" value="Genomic_DNA"/>
</dbReference>
<reference evidence="2 3" key="1">
    <citation type="submission" date="2021-06" db="EMBL/GenBank/DDBJ databases">
        <title>Caerostris darwini draft genome.</title>
        <authorList>
            <person name="Kono N."/>
            <person name="Arakawa K."/>
        </authorList>
    </citation>
    <scope>NUCLEOTIDE SEQUENCE [LARGE SCALE GENOMIC DNA]</scope>
</reference>
<proteinExistence type="predicted"/>
<evidence type="ECO:0000313" key="2">
    <source>
        <dbReference type="EMBL" id="GIY74265.1"/>
    </source>
</evidence>
<dbReference type="AlphaFoldDB" id="A0AAV4VYD3"/>
<gene>
    <name evidence="2" type="ORF">CDAR_541361</name>
</gene>
<evidence type="ECO:0000256" key="1">
    <source>
        <dbReference type="SAM" id="MobiDB-lite"/>
    </source>
</evidence>
<organism evidence="2 3">
    <name type="scientific">Caerostris darwini</name>
    <dbReference type="NCBI Taxonomy" id="1538125"/>
    <lineage>
        <taxon>Eukaryota</taxon>
        <taxon>Metazoa</taxon>
        <taxon>Ecdysozoa</taxon>
        <taxon>Arthropoda</taxon>
        <taxon>Chelicerata</taxon>
        <taxon>Arachnida</taxon>
        <taxon>Araneae</taxon>
        <taxon>Araneomorphae</taxon>
        <taxon>Entelegynae</taxon>
        <taxon>Araneoidea</taxon>
        <taxon>Araneidae</taxon>
        <taxon>Caerostris</taxon>
    </lineage>
</organism>
<evidence type="ECO:0000313" key="3">
    <source>
        <dbReference type="Proteomes" id="UP001054837"/>
    </source>
</evidence>
<accession>A0AAV4VYD3</accession>
<feature type="compositionally biased region" description="Basic residues" evidence="1">
    <location>
        <begin position="83"/>
        <end position="98"/>
    </location>
</feature>
<sequence>MEGVLTSCSGSHQMVKENNNTKKRSPGRKGSTYSHCFPVLHHNNAHSHFPTDCRLETYYEQPQFQEVLKVTNPREASGMNKSSPHHHHSRIIMRRKTASQKPGEYYEDCD</sequence>
<feature type="region of interest" description="Disordered" evidence="1">
    <location>
        <begin position="74"/>
        <end position="110"/>
    </location>
</feature>
<name>A0AAV4VYD3_9ARAC</name>
<comment type="caution">
    <text evidence="2">The sequence shown here is derived from an EMBL/GenBank/DDBJ whole genome shotgun (WGS) entry which is preliminary data.</text>
</comment>